<reference evidence="2" key="3">
    <citation type="submission" date="2020-12" db="UniProtKB">
        <authorList>
            <consortium name="EnsemblPlants"/>
        </authorList>
    </citation>
    <scope>IDENTIFICATION</scope>
</reference>
<dbReference type="EMBL" id="ABEU02000019">
    <property type="status" value="NOT_ANNOTATED_CDS"/>
    <property type="molecule type" value="Genomic_DNA"/>
</dbReference>
<dbReference type="Proteomes" id="UP000006727">
    <property type="component" value="Chromosome 19"/>
</dbReference>
<reference evidence="2 3" key="1">
    <citation type="journal article" date="2008" name="Science">
        <title>The Physcomitrella genome reveals evolutionary insights into the conquest of land by plants.</title>
        <authorList>
            <person name="Rensing S."/>
            <person name="Lang D."/>
            <person name="Zimmer A."/>
            <person name="Terry A."/>
            <person name="Salamov A."/>
            <person name="Shapiro H."/>
            <person name="Nishiyama T."/>
            <person name="Perroud P.-F."/>
            <person name="Lindquist E."/>
            <person name="Kamisugi Y."/>
            <person name="Tanahashi T."/>
            <person name="Sakakibara K."/>
            <person name="Fujita T."/>
            <person name="Oishi K."/>
            <person name="Shin-I T."/>
            <person name="Kuroki Y."/>
            <person name="Toyoda A."/>
            <person name="Suzuki Y."/>
            <person name="Hashimoto A."/>
            <person name="Yamaguchi K."/>
            <person name="Sugano A."/>
            <person name="Kohara Y."/>
            <person name="Fujiyama A."/>
            <person name="Anterola A."/>
            <person name="Aoki S."/>
            <person name="Ashton N."/>
            <person name="Barbazuk W.B."/>
            <person name="Barker E."/>
            <person name="Bennetzen J."/>
            <person name="Bezanilla M."/>
            <person name="Blankenship R."/>
            <person name="Cho S.H."/>
            <person name="Dutcher S."/>
            <person name="Estelle M."/>
            <person name="Fawcett J.A."/>
            <person name="Gundlach H."/>
            <person name="Hanada K."/>
            <person name="Heyl A."/>
            <person name="Hicks K.A."/>
            <person name="Hugh J."/>
            <person name="Lohr M."/>
            <person name="Mayer K."/>
            <person name="Melkozernov A."/>
            <person name="Murata T."/>
            <person name="Nelson D."/>
            <person name="Pils B."/>
            <person name="Prigge M."/>
            <person name="Reiss B."/>
            <person name="Renner T."/>
            <person name="Rombauts S."/>
            <person name="Rushton P."/>
            <person name="Sanderfoot A."/>
            <person name="Schween G."/>
            <person name="Shiu S.-H."/>
            <person name="Stueber K."/>
            <person name="Theodoulou F.L."/>
            <person name="Tu H."/>
            <person name="Van de Peer Y."/>
            <person name="Verrier P.J."/>
            <person name="Waters E."/>
            <person name="Wood A."/>
            <person name="Yang L."/>
            <person name="Cove D."/>
            <person name="Cuming A."/>
            <person name="Hasebe M."/>
            <person name="Lucas S."/>
            <person name="Mishler D.B."/>
            <person name="Reski R."/>
            <person name="Grigoriev I."/>
            <person name="Quatrano R.S."/>
            <person name="Boore J.L."/>
        </authorList>
    </citation>
    <scope>NUCLEOTIDE SEQUENCE [LARGE SCALE GENOMIC DNA]</scope>
    <source>
        <strain evidence="2 3">cv. Gransden 2004</strain>
    </source>
</reference>
<keyword evidence="1" id="KW-0472">Membrane</keyword>
<evidence type="ECO:0000313" key="3">
    <source>
        <dbReference type="Proteomes" id="UP000006727"/>
    </source>
</evidence>
<evidence type="ECO:0000256" key="1">
    <source>
        <dbReference type="SAM" id="Phobius"/>
    </source>
</evidence>
<accession>A0A7I4EU03</accession>
<dbReference type="EnsemblPlants" id="Pp3c19_130V3.3">
    <property type="protein sequence ID" value="PAC:32938150.CDS.1"/>
    <property type="gene ID" value="Pp3c19_130"/>
</dbReference>
<keyword evidence="1" id="KW-1133">Transmembrane helix</keyword>
<dbReference type="Gramene" id="Pp3c19_130V3.3">
    <property type="protein sequence ID" value="PAC:32938150.CDS.1"/>
    <property type="gene ID" value="Pp3c19_130"/>
</dbReference>
<sequence>MNICLSSVQCCKCLVRFFWFFVFPSFLTQFRVHIQSSFLGSFVYGASWFCSWRLFVFHNAYYSVFVGFLFINQLACNM</sequence>
<dbReference type="AlphaFoldDB" id="A0A7I4EU03"/>
<name>A0A7I4EU03_PHYPA</name>
<proteinExistence type="predicted"/>
<keyword evidence="3" id="KW-1185">Reference proteome</keyword>
<keyword evidence="1" id="KW-0812">Transmembrane</keyword>
<protein>
    <submittedName>
        <fullName evidence="2">Uncharacterized protein</fullName>
    </submittedName>
</protein>
<organism evidence="2 3">
    <name type="scientific">Physcomitrium patens</name>
    <name type="common">Spreading-leaved earth moss</name>
    <name type="synonym">Physcomitrella patens</name>
    <dbReference type="NCBI Taxonomy" id="3218"/>
    <lineage>
        <taxon>Eukaryota</taxon>
        <taxon>Viridiplantae</taxon>
        <taxon>Streptophyta</taxon>
        <taxon>Embryophyta</taxon>
        <taxon>Bryophyta</taxon>
        <taxon>Bryophytina</taxon>
        <taxon>Bryopsida</taxon>
        <taxon>Funariidae</taxon>
        <taxon>Funariales</taxon>
        <taxon>Funariaceae</taxon>
        <taxon>Physcomitrium</taxon>
    </lineage>
</organism>
<reference evidence="2 3" key="2">
    <citation type="journal article" date="2018" name="Plant J.">
        <title>The Physcomitrella patens chromosome-scale assembly reveals moss genome structure and evolution.</title>
        <authorList>
            <person name="Lang D."/>
            <person name="Ullrich K.K."/>
            <person name="Murat F."/>
            <person name="Fuchs J."/>
            <person name="Jenkins J."/>
            <person name="Haas F.B."/>
            <person name="Piednoel M."/>
            <person name="Gundlach H."/>
            <person name="Van Bel M."/>
            <person name="Meyberg R."/>
            <person name="Vives C."/>
            <person name="Morata J."/>
            <person name="Symeonidi A."/>
            <person name="Hiss M."/>
            <person name="Muchero W."/>
            <person name="Kamisugi Y."/>
            <person name="Saleh O."/>
            <person name="Blanc G."/>
            <person name="Decker E.L."/>
            <person name="van Gessel N."/>
            <person name="Grimwood J."/>
            <person name="Hayes R.D."/>
            <person name="Graham S.W."/>
            <person name="Gunter L.E."/>
            <person name="McDaniel S.F."/>
            <person name="Hoernstein S.N.W."/>
            <person name="Larsson A."/>
            <person name="Li F.W."/>
            <person name="Perroud P.F."/>
            <person name="Phillips J."/>
            <person name="Ranjan P."/>
            <person name="Rokshar D.S."/>
            <person name="Rothfels C.J."/>
            <person name="Schneider L."/>
            <person name="Shu S."/>
            <person name="Stevenson D.W."/>
            <person name="Thummler F."/>
            <person name="Tillich M."/>
            <person name="Villarreal Aguilar J.C."/>
            <person name="Widiez T."/>
            <person name="Wong G.K."/>
            <person name="Wymore A."/>
            <person name="Zhang Y."/>
            <person name="Zimmer A.D."/>
            <person name="Quatrano R.S."/>
            <person name="Mayer K.F.X."/>
            <person name="Goodstein D."/>
            <person name="Casacuberta J.M."/>
            <person name="Vandepoele K."/>
            <person name="Reski R."/>
            <person name="Cuming A.C."/>
            <person name="Tuskan G.A."/>
            <person name="Maumus F."/>
            <person name="Salse J."/>
            <person name="Schmutz J."/>
            <person name="Rensing S.A."/>
        </authorList>
    </citation>
    <scope>NUCLEOTIDE SEQUENCE [LARGE SCALE GENOMIC DNA]</scope>
    <source>
        <strain evidence="2 3">cv. Gransden 2004</strain>
    </source>
</reference>
<feature type="transmembrane region" description="Helical" evidence="1">
    <location>
        <begin position="52"/>
        <end position="71"/>
    </location>
</feature>
<feature type="transmembrane region" description="Helical" evidence="1">
    <location>
        <begin position="13"/>
        <end position="32"/>
    </location>
</feature>
<evidence type="ECO:0000313" key="2">
    <source>
        <dbReference type="EnsemblPlants" id="PAC:32938150.CDS.1"/>
    </source>
</evidence>